<keyword evidence="5" id="KW-1185">Reference proteome</keyword>
<feature type="region of interest" description="Disordered" evidence="1">
    <location>
        <begin position="1"/>
        <end position="22"/>
    </location>
</feature>
<dbReference type="InterPro" id="IPR011109">
    <property type="entry name" value="DNA_bind_recombinase_dom"/>
</dbReference>
<dbReference type="PATRIC" id="fig|1235802.3.peg.2858"/>
<evidence type="ECO:0000313" key="4">
    <source>
        <dbReference type="EMBL" id="EMZ25856.1"/>
    </source>
</evidence>
<protein>
    <recommendedName>
        <fullName evidence="6">Resolvase/invertase-type recombinase catalytic domain-containing protein</fullName>
    </recommendedName>
</protein>
<evidence type="ECO:0000259" key="2">
    <source>
        <dbReference type="PROSITE" id="PS51736"/>
    </source>
</evidence>
<evidence type="ECO:0008006" key="6">
    <source>
        <dbReference type="Google" id="ProtNLM"/>
    </source>
</evidence>
<evidence type="ECO:0000256" key="1">
    <source>
        <dbReference type="SAM" id="MobiDB-lite"/>
    </source>
</evidence>
<dbReference type="eggNOG" id="COG1961">
    <property type="taxonomic scope" value="Bacteria"/>
</dbReference>
<dbReference type="HOGENOM" id="CLU_010686_14_0_9"/>
<dbReference type="EMBL" id="AQFT01000086">
    <property type="protein sequence ID" value="EMZ25856.1"/>
    <property type="molecule type" value="Genomic_DNA"/>
</dbReference>
<dbReference type="GO" id="GO:0003677">
    <property type="term" value="F:DNA binding"/>
    <property type="evidence" value="ECO:0007669"/>
    <property type="project" value="InterPro"/>
</dbReference>
<dbReference type="Gene3D" id="3.40.50.1390">
    <property type="entry name" value="Resolvase, N-terminal catalytic domain"/>
    <property type="match status" value="1"/>
</dbReference>
<reference evidence="4 5" key="1">
    <citation type="journal article" date="2014" name="Genome Announc.">
        <title>Draft genome sequences of the altered schaedler flora, a defined bacterial community from gnotobiotic mice.</title>
        <authorList>
            <person name="Wannemuehler M.J."/>
            <person name="Overstreet A.M."/>
            <person name="Ward D.V."/>
            <person name="Phillips G.J."/>
        </authorList>
    </citation>
    <scope>NUCLEOTIDE SEQUENCE [LARGE SCALE GENOMIC DNA]</scope>
    <source>
        <strain evidence="4 5">ASF492</strain>
    </source>
</reference>
<dbReference type="PANTHER" id="PTHR30461">
    <property type="entry name" value="DNA-INVERTASE FROM LAMBDOID PROPHAGE"/>
    <property type="match status" value="1"/>
</dbReference>
<dbReference type="InterPro" id="IPR050639">
    <property type="entry name" value="SSR_resolvase"/>
</dbReference>
<dbReference type="STRING" id="1235802.C823_02707"/>
<feature type="domain" description="Resolvase/invertase-type recombinase catalytic" evidence="2">
    <location>
        <begin position="28"/>
        <end position="181"/>
    </location>
</feature>
<organism evidence="4 5">
    <name type="scientific">Eubacterium plexicaudatum ASF492</name>
    <dbReference type="NCBI Taxonomy" id="1235802"/>
    <lineage>
        <taxon>Bacteria</taxon>
        <taxon>Bacillati</taxon>
        <taxon>Bacillota</taxon>
        <taxon>Clostridia</taxon>
        <taxon>Eubacteriales</taxon>
        <taxon>Eubacteriaceae</taxon>
        <taxon>Eubacterium</taxon>
    </lineage>
</organism>
<name>N2ACW6_9FIRM</name>
<feature type="domain" description="Recombinase" evidence="3">
    <location>
        <begin position="189"/>
        <end position="321"/>
    </location>
</feature>
<accession>N2ACW6</accession>
<dbReference type="SUPFAM" id="SSF53041">
    <property type="entry name" value="Resolvase-like"/>
    <property type="match status" value="1"/>
</dbReference>
<dbReference type="Pfam" id="PF07508">
    <property type="entry name" value="Recombinase"/>
    <property type="match status" value="1"/>
</dbReference>
<sequence length="321" mass="37354">MARKKRKVNPLHPSSGPEVRSVKRRMYHAGGYARLSVEDSKKTDSDTIENQKELLCRFIEQQNDMELCDIYCDNGQTGIHFERPEFERLMKDVKAGVIDCIVVKDLSRFGRNYLETGNYLERVFPFLDIRFLSITDHFDSLTTECMSDGYMIPLKNIMNEMYSRDISKKVGASYVLRQQRGEFTGAWAAYGYRKCANEPHRIEPDEETAPIVREIFEMRRMGISCRGIADSFNRKGIPSPSHYRYIKGFVACERYTRVLWQAQTIRKILSNQVYLGHMVQGRKRASFYEGKKQKALPASEWTIVRDTHEPIITEEVFQAVQ</sequence>
<dbReference type="PANTHER" id="PTHR30461:SF23">
    <property type="entry name" value="DNA RECOMBINASE-RELATED"/>
    <property type="match status" value="1"/>
</dbReference>
<comment type="caution">
    <text evidence="4">The sequence shown here is derived from an EMBL/GenBank/DDBJ whole genome shotgun (WGS) entry which is preliminary data.</text>
</comment>
<dbReference type="InterPro" id="IPR038109">
    <property type="entry name" value="DNA_bind_recomb_sf"/>
</dbReference>
<dbReference type="Gene3D" id="3.90.1750.20">
    <property type="entry name" value="Putative Large Serine Recombinase, Chain B, Domain 2"/>
    <property type="match status" value="1"/>
</dbReference>
<dbReference type="Proteomes" id="UP000012589">
    <property type="component" value="Unassembled WGS sequence"/>
</dbReference>
<proteinExistence type="predicted"/>
<dbReference type="InterPro" id="IPR036162">
    <property type="entry name" value="Resolvase-like_N_sf"/>
</dbReference>
<dbReference type="GO" id="GO:0000150">
    <property type="term" value="F:DNA strand exchange activity"/>
    <property type="evidence" value="ECO:0007669"/>
    <property type="project" value="InterPro"/>
</dbReference>
<dbReference type="PROSITE" id="PS51736">
    <property type="entry name" value="RECOMBINASES_3"/>
    <property type="match status" value="1"/>
</dbReference>
<dbReference type="SMART" id="SM00857">
    <property type="entry name" value="Resolvase"/>
    <property type="match status" value="1"/>
</dbReference>
<gene>
    <name evidence="4" type="ORF">C823_02707</name>
</gene>
<evidence type="ECO:0000259" key="3">
    <source>
        <dbReference type="PROSITE" id="PS51737"/>
    </source>
</evidence>
<evidence type="ECO:0000313" key="5">
    <source>
        <dbReference type="Proteomes" id="UP000012589"/>
    </source>
</evidence>
<dbReference type="InterPro" id="IPR006119">
    <property type="entry name" value="Resolv_N"/>
</dbReference>
<dbReference type="PROSITE" id="PS51737">
    <property type="entry name" value="RECOMBINASE_DNA_BIND"/>
    <property type="match status" value="1"/>
</dbReference>
<dbReference type="AlphaFoldDB" id="N2ACW6"/>
<dbReference type="OrthoDB" id="9784557at2"/>
<dbReference type="Pfam" id="PF00239">
    <property type="entry name" value="Resolvase"/>
    <property type="match status" value="1"/>
</dbReference>